<name>A0ABD6B3F8_9EURY</name>
<dbReference type="AlphaFoldDB" id="A0ABD6B3F8"/>
<evidence type="ECO:0000256" key="1">
    <source>
        <dbReference type="SAM" id="MobiDB-lite"/>
    </source>
</evidence>
<comment type="caution">
    <text evidence="3">The sequence shown here is derived from an EMBL/GenBank/DDBJ whole genome shotgun (WGS) entry which is preliminary data.</text>
</comment>
<dbReference type="Pfam" id="PF26262">
    <property type="entry name" value="DUF8066"/>
    <property type="match status" value="1"/>
</dbReference>
<evidence type="ECO:0000313" key="4">
    <source>
        <dbReference type="Proteomes" id="UP001597111"/>
    </source>
</evidence>
<feature type="region of interest" description="Disordered" evidence="1">
    <location>
        <begin position="79"/>
        <end position="116"/>
    </location>
</feature>
<feature type="transmembrane region" description="Helical" evidence="2">
    <location>
        <begin position="12"/>
        <end position="33"/>
    </location>
</feature>
<feature type="compositionally biased region" description="Acidic residues" evidence="1">
    <location>
        <begin position="103"/>
        <end position="116"/>
    </location>
</feature>
<reference evidence="3 4" key="1">
    <citation type="journal article" date="2019" name="Int. J. Syst. Evol. Microbiol.">
        <title>The Global Catalogue of Microorganisms (GCM) 10K type strain sequencing project: providing services to taxonomists for standard genome sequencing and annotation.</title>
        <authorList>
            <consortium name="The Broad Institute Genomics Platform"/>
            <consortium name="The Broad Institute Genome Sequencing Center for Infectious Disease"/>
            <person name="Wu L."/>
            <person name="Ma J."/>
        </authorList>
    </citation>
    <scope>NUCLEOTIDE SEQUENCE [LARGE SCALE GENOMIC DNA]</scope>
    <source>
        <strain evidence="3 4">CGMCC 1.12285</strain>
    </source>
</reference>
<feature type="transmembrane region" description="Helical" evidence="2">
    <location>
        <begin position="39"/>
        <end position="61"/>
    </location>
</feature>
<evidence type="ECO:0000313" key="3">
    <source>
        <dbReference type="EMBL" id="MFD1525016.1"/>
    </source>
</evidence>
<keyword evidence="2" id="KW-0812">Transmembrane</keyword>
<sequence length="116" mass="11741">MSEPSTLSENSGLLITAGVVVLAVLLLAGLFGFGGAVGALGFLLYTVVWLAVAAFVLWLFYRLVVAVERIAHAQQRIAAAENPPSGSQVAAGNDANGNAADGADADEPDADGNDDA</sequence>
<dbReference type="EMBL" id="JBHUDH010000012">
    <property type="protein sequence ID" value="MFD1525016.1"/>
    <property type="molecule type" value="Genomic_DNA"/>
</dbReference>
<dbReference type="RefSeq" id="WP_379731260.1">
    <property type="nucleotide sequence ID" value="NZ_JBHSWZ010000069.1"/>
</dbReference>
<protein>
    <submittedName>
        <fullName evidence="3">Uncharacterized protein</fullName>
    </submittedName>
</protein>
<proteinExistence type="predicted"/>
<evidence type="ECO:0000256" key="2">
    <source>
        <dbReference type="SAM" id="Phobius"/>
    </source>
</evidence>
<dbReference type="Proteomes" id="UP001597111">
    <property type="component" value="Unassembled WGS sequence"/>
</dbReference>
<feature type="compositionally biased region" description="Low complexity" evidence="1">
    <location>
        <begin position="90"/>
        <end position="102"/>
    </location>
</feature>
<keyword evidence="2" id="KW-0472">Membrane</keyword>
<keyword evidence="2" id="KW-1133">Transmembrane helix</keyword>
<keyword evidence="4" id="KW-1185">Reference proteome</keyword>
<gene>
    <name evidence="3" type="ORF">ACFR9S_01690</name>
</gene>
<accession>A0ABD6B3F8</accession>
<dbReference type="InterPro" id="IPR058379">
    <property type="entry name" value="DUF8066"/>
</dbReference>
<organism evidence="3 4">
    <name type="scientific">Halolamina salina</name>
    <dbReference type="NCBI Taxonomy" id="1220023"/>
    <lineage>
        <taxon>Archaea</taxon>
        <taxon>Methanobacteriati</taxon>
        <taxon>Methanobacteriota</taxon>
        <taxon>Stenosarchaea group</taxon>
        <taxon>Halobacteria</taxon>
        <taxon>Halobacteriales</taxon>
        <taxon>Haloferacaceae</taxon>
    </lineage>
</organism>